<dbReference type="EMBL" id="ML995495">
    <property type="protein sequence ID" value="KAF2138692.1"/>
    <property type="molecule type" value="Genomic_DNA"/>
</dbReference>
<name>A0A6A6B395_9PEZI</name>
<dbReference type="RefSeq" id="XP_033394405.1">
    <property type="nucleotide sequence ID" value="XM_033546384.1"/>
</dbReference>
<reference evidence="1" key="1">
    <citation type="journal article" date="2020" name="Stud. Mycol.">
        <title>101 Dothideomycetes genomes: a test case for predicting lifestyles and emergence of pathogens.</title>
        <authorList>
            <person name="Haridas S."/>
            <person name="Albert R."/>
            <person name="Binder M."/>
            <person name="Bloem J."/>
            <person name="Labutti K."/>
            <person name="Salamov A."/>
            <person name="Andreopoulos B."/>
            <person name="Baker S."/>
            <person name="Barry K."/>
            <person name="Bills G."/>
            <person name="Bluhm B."/>
            <person name="Cannon C."/>
            <person name="Castanera R."/>
            <person name="Culley D."/>
            <person name="Daum C."/>
            <person name="Ezra D."/>
            <person name="Gonzalez J."/>
            <person name="Henrissat B."/>
            <person name="Kuo A."/>
            <person name="Liang C."/>
            <person name="Lipzen A."/>
            <person name="Lutzoni F."/>
            <person name="Magnuson J."/>
            <person name="Mondo S."/>
            <person name="Nolan M."/>
            <person name="Ohm R."/>
            <person name="Pangilinan J."/>
            <person name="Park H.-J."/>
            <person name="Ramirez L."/>
            <person name="Alfaro M."/>
            <person name="Sun H."/>
            <person name="Tritt A."/>
            <person name="Yoshinaga Y."/>
            <person name="Zwiers L.-H."/>
            <person name="Turgeon B."/>
            <person name="Goodwin S."/>
            <person name="Spatafora J."/>
            <person name="Crous P."/>
            <person name="Grigoriev I."/>
        </authorList>
    </citation>
    <scope>NUCLEOTIDE SEQUENCE</scope>
    <source>
        <strain evidence="1">CBS 121167</strain>
    </source>
</reference>
<sequence>MNISNNASESAPGGGHTQAPQLKLRRRFWGDCWAKAVSAPPLSLAALRPLSLSMTSWSMLTAIVIDQRRPSPARGLSVAENPWAWGSQQALALMHSLSVGGLICHGLVWRAVLPSFFVYMSG</sequence>
<gene>
    <name evidence="1" type="ORF">K452DRAFT_360936</name>
</gene>
<evidence type="ECO:0000313" key="1">
    <source>
        <dbReference type="EMBL" id="KAF2138692.1"/>
    </source>
</evidence>
<accession>A0A6A6B395</accession>
<evidence type="ECO:0000313" key="2">
    <source>
        <dbReference type="Proteomes" id="UP000799438"/>
    </source>
</evidence>
<proteinExistence type="predicted"/>
<dbReference type="GeneID" id="54303890"/>
<keyword evidence="2" id="KW-1185">Reference proteome</keyword>
<organism evidence="1 2">
    <name type="scientific">Aplosporella prunicola CBS 121167</name>
    <dbReference type="NCBI Taxonomy" id="1176127"/>
    <lineage>
        <taxon>Eukaryota</taxon>
        <taxon>Fungi</taxon>
        <taxon>Dikarya</taxon>
        <taxon>Ascomycota</taxon>
        <taxon>Pezizomycotina</taxon>
        <taxon>Dothideomycetes</taxon>
        <taxon>Dothideomycetes incertae sedis</taxon>
        <taxon>Botryosphaeriales</taxon>
        <taxon>Aplosporellaceae</taxon>
        <taxon>Aplosporella</taxon>
    </lineage>
</organism>
<dbReference type="AlphaFoldDB" id="A0A6A6B395"/>
<dbReference type="Proteomes" id="UP000799438">
    <property type="component" value="Unassembled WGS sequence"/>
</dbReference>
<protein>
    <submittedName>
        <fullName evidence="1">Uncharacterized protein</fullName>
    </submittedName>
</protein>